<dbReference type="AlphaFoldDB" id="A0A9W7L9F0"/>
<proteinExistence type="predicted"/>
<dbReference type="Gene3D" id="3.40.50.11380">
    <property type="match status" value="1"/>
</dbReference>
<sequence length="714" mass="79471">MGVCFHSLDPQLAHRMYLLAGKLGEGRFALPWVNAAVFEFYGGDGEKAERYLDLYFEGVGGWRYEGVGEGAWDEDAIRDGSPCDRRSSRVAECVLALNNLGASLNGRKKYSRAVEALSRALEIAGDGDASLPLMYANMASAQLELGDNIGAEESFTKGFRFQVEKLGDGEGAMAFLIRRALSLPKVISGEGKDILEVREAFKRRVEGVTKFAKWQRGEGEGLTAPETVTVFGYVPTGGWKDWPVLTVGDPIISLQTPHFWLSYHGFNDLEMQETVARMWRVVSPEVMHVGEGVEGRWKNIEGALEGGDGGRRKKIGFISSLFKINEPHGLLMSEVIGGLDRDVWEVVIIAIGGGTIDEVIHKRADSVVTLTYFHASSCSLLSSLKLDILVFLEMQNEATAHILGYGRFAPIQCLVMGSPVTAGNGGIDYFVSFERAEARMEDDYGEQLVLFQGLGISYPTPRYSWREMGRDEEEVMWSEVFRLPREFVGARKYSCGQHIFKLHPSFDDVIIGILERDREGVVLLQSSGEPATTDIVRARLSRKAGEDITGRILYLPRVSSQQFLDLLRYSDVILHPFPFGGSKTSSDAFWVGGRLVVMAGMGYLRGRMARAYYAEVGGEIEGDVVAVDVEDYIEKALRIGKNVDGVGDKVREVLERERERIFGDEGVREEWYRWLEGIVGHEGKRGEEEGDWDWEVVERIRAEWKGGFDVLGGS</sequence>
<dbReference type="GO" id="GO:0016757">
    <property type="term" value="F:glycosyltransferase activity"/>
    <property type="evidence" value="ECO:0007669"/>
    <property type="project" value="TreeGrafter"/>
</dbReference>
<evidence type="ECO:0000313" key="1">
    <source>
        <dbReference type="EMBL" id="GMI42148.1"/>
    </source>
</evidence>
<dbReference type="SMART" id="SM00028">
    <property type="entry name" value="TPR"/>
    <property type="match status" value="2"/>
</dbReference>
<dbReference type="PANTHER" id="PTHR44998">
    <property type="match status" value="1"/>
</dbReference>
<dbReference type="OrthoDB" id="9991317at2759"/>
<accession>A0A9W7L9F0</accession>
<dbReference type="Gene3D" id="3.40.50.2000">
    <property type="entry name" value="Glycogen Phosphorylase B"/>
    <property type="match status" value="1"/>
</dbReference>
<keyword evidence="2" id="KW-1185">Reference proteome</keyword>
<dbReference type="PANTHER" id="PTHR44998:SF1">
    <property type="entry name" value="UDP-N-ACETYLGLUCOSAMINE--PEPTIDE N-ACETYLGLUCOSAMINYLTRANSFERASE 110 KDA SUBUNIT"/>
    <property type="match status" value="1"/>
</dbReference>
<dbReference type="InterPro" id="IPR019734">
    <property type="entry name" value="TPR_rpt"/>
</dbReference>
<dbReference type="SUPFAM" id="SSF48452">
    <property type="entry name" value="TPR-like"/>
    <property type="match status" value="1"/>
</dbReference>
<dbReference type="GO" id="GO:0006493">
    <property type="term" value="P:protein O-linked glycosylation"/>
    <property type="evidence" value="ECO:0007669"/>
    <property type="project" value="TreeGrafter"/>
</dbReference>
<dbReference type="InterPro" id="IPR011990">
    <property type="entry name" value="TPR-like_helical_dom_sf"/>
</dbReference>
<comment type="caution">
    <text evidence="1">The sequence shown here is derived from an EMBL/GenBank/DDBJ whole genome shotgun (WGS) entry which is preliminary data.</text>
</comment>
<evidence type="ECO:0000313" key="2">
    <source>
        <dbReference type="Proteomes" id="UP001165065"/>
    </source>
</evidence>
<evidence type="ECO:0008006" key="3">
    <source>
        <dbReference type="Google" id="ProtNLM"/>
    </source>
</evidence>
<reference evidence="2" key="1">
    <citation type="journal article" date="2023" name="Commun. Biol.">
        <title>Genome analysis of Parmales, the sister group of diatoms, reveals the evolutionary specialization of diatoms from phago-mixotrophs to photoautotrophs.</title>
        <authorList>
            <person name="Ban H."/>
            <person name="Sato S."/>
            <person name="Yoshikawa S."/>
            <person name="Yamada K."/>
            <person name="Nakamura Y."/>
            <person name="Ichinomiya M."/>
            <person name="Sato N."/>
            <person name="Blanc-Mathieu R."/>
            <person name="Endo H."/>
            <person name="Kuwata A."/>
            <person name="Ogata H."/>
        </authorList>
    </citation>
    <scope>NUCLEOTIDE SEQUENCE [LARGE SCALE GENOMIC DNA]</scope>
</reference>
<organism evidence="1 2">
    <name type="scientific">Triparma columacea</name>
    <dbReference type="NCBI Taxonomy" id="722753"/>
    <lineage>
        <taxon>Eukaryota</taxon>
        <taxon>Sar</taxon>
        <taxon>Stramenopiles</taxon>
        <taxon>Ochrophyta</taxon>
        <taxon>Bolidophyceae</taxon>
        <taxon>Parmales</taxon>
        <taxon>Triparmaceae</taxon>
        <taxon>Triparma</taxon>
    </lineage>
</organism>
<protein>
    <recommendedName>
        <fullName evidence="3">O-GlcNAc transferase C-terminal domain-containing protein</fullName>
    </recommendedName>
</protein>
<dbReference type="EMBL" id="BRYA01000166">
    <property type="protein sequence ID" value="GMI42148.1"/>
    <property type="molecule type" value="Genomic_DNA"/>
</dbReference>
<gene>
    <name evidence="1" type="ORF">TrCOL_g12907</name>
</gene>
<name>A0A9W7L9F0_9STRA</name>
<dbReference type="Gene3D" id="1.25.40.10">
    <property type="entry name" value="Tetratricopeptide repeat domain"/>
    <property type="match status" value="1"/>
</dbReference>
<dbReference type="Proteomes" id="UP001165065">
    <property type="component" value="Unassembled WGS sequence"/>
</dbReference>